<evidence type="ECO:0000313" key="2">
    <source>
        <dbReference type="EMBL" id="GHP12270.1"/>
    </source>
</evidence>
<dbReference type="AlphaFoldDB" id="A0A830I2K2"/>
<comment type="caution">
    <text evidence="2">The sequence shown here is derived from an EMBL/GenBank/DDBJ whole genome shotgun (WGS) entry which is preliminary data.</text>
</comment>
<keyword evidence="3" id="KW-1185">Reference proteome</keyword>
<dbReference type="EMBL" id="BNJQ01000040">
    <property type="protein sequence ID" value="GHP12270.1"/>
    <property type="molecule type" value="Genomic_DNA"/>
</dbReference>
<accession>A0A830I2K2</accession>
<reference evidence="2" key="1">
    <citation type="submission" date="2020-10" db="EMBL/GenBank/DDBJ databases">
        <title>Unveiling of a novel bifunctional photoreceptor, Dualchrome1, isolated from a cosmopolitan green alga.</title>
        <authorList>
            <person name="Suzuki S."/>
            <person name="Kawachi M."/>
        </authorList>
    </citation>
    <scope>NUCLEOTIDE SEQUENCE</scope>
    <source>
        <strain evidence="2">NIES 2893</strain>
    </source>
</reference>
<feature type="signal peptide" evidence="1">
    <location>
        <begin position="1"/>
        <end position="23"/>
    </location>
</feature>
<organism evidence="2 3">
    <name type="scientific">Pycnococcus provasolii</name>
    <dbReference type="NCBI Taxonomy" id="41880"/>
    <lineage>
        <taxon>Eukaryota</taxon>
        <taxon>Viridiplantae</taxon>
        <taxon>Chlorophyta</taxon>
        <taxon>Pseudoscourfieldiophyceae</taxon>
        <taxon>Pseudoscourfieldiales</taxon>
        <taxon>Pycnococcaceae</taxon>
        <taxon>Pycnococcus</taxon>
    </lineage>
</organism>
<name>A0A830I2K2_9CHLO</name>
<proteinExistence type="predicted"/>
<protein>
    <submittedName>
        <fullName evidence="2">Uncharacterized protein</fullName>
    </submittedName>
</protein>
<evidence type="ECO:0000313" key="3">
    <source>
        <dbReference type="Proteomes" id="UP000660262"/>
    </source>
</evidence>
<feature type="chain" id="PRO_5032890714" evidence="1">
    <location>
        <begin position="24"/>
        <end position="198"/>
    </location>
</feature>
<sequence>MAYVYVCCAFFLLLSTPLGNLRSQVLAGDASTITNVEHITTVEYDAEAEGAAGKTCTVGPLGWTCNPNDTPIVETTDKSYPTETNFVYELQEECCTEECVTEKFEAARATIIRMQNPSHEIYVDRKLGVDTYGVNREGTRNKPFKTLSRAYYFIDMLRYELDSNNRGDYKLPRPVQLWIKDDNPLSSKDAYHGRLILD</sequence>
<gene>
    <name evidence="2" type="ORF">PPROV_001099800</name>
</gene>
<dbReference type="Proteomes" id="UP000660262">
    <property type="component" value="Unassembled WGS sequence"/>
</dbReference>
<evidence type="ECO:0000256" key="1">
    <source>
        <dbReference type="SAM" id="SignalP"/>
    </source>
</evidence>
<keyword evidence="1" id="KW-0732">Signal</keyword>